<dbReference type="OrthoDB" id="770034at2"/>
<dbReference type="AlphaFoldDB" id="A0A401U5I9"/>
<organism evidence="2 3">
    <name type="scientific">Chryseotalea sanaruensis</name>
    <dbReference type="NCBI Taxonomy" id="2482724"/>
    <lineage>
        <taxon>Bacteria</taxon>
        <taxon>Pseudomonadati</taxon>
        <taxon>Bacteroidota</taxon>
        <taxon>Cytophagia</taxon>
        <taxon>Cytophagales</taxon>
        <taxon>Chryseotaleaceae</taxon>
        <taxon>Chryseotalea</taxon>
    </lineage>
</organism>
<reference evidence="2 3" key="1">
    <citation type="submission" date="2018-11" db="EMBL/GenBank/DDBJ databases">
        <title>Chryseotalea sanarue gen. nov., sp., nov., a member of the family Cytophagaceae, isolated from a brackish lake in Hamamatsu Japan.</title>
        <authorList>
            <person name="Maejima Y."/>
            <person name="Iino T."/>
            <person name="Muraguchi Y."/>
            <person name="Fukuda K."/>
            <person name="Ohkuma M."/>
            <person name="Moriuchi R."/>
            <person name="Dohra H."/>
            <person name="Kimbara K."/>
            <person name="Shintani M."/>
        </authorList>
    </citation>
    <scope>NUCLEOTIDE SEQUENCE [LARGE SCALE GENOMIC DNA]</scope>
    <source>
        <strain evidence="2 3">Ys</strain>
    </source>
</reference>
<accession>A0A401U5I9</accession>
<proteinExistence type="predicted"/>
<evidence type="ECO:0000256" key="1">
    <source>
        <dbReference type="SAM" id="Phobius"/>
    </source>
</evidence>
<dbReference type="RefSeq" id="WP_127120754.1">
    <property type="nucleotide sequence ID" value="NZ_BHXQ01000001.1"/>
</dbReference>
<dbReference type="EMBL" id="BHXQ01000001">
    <property type="protein sequence ID" value="GCC50100.1"/>
    <property type="molecule type" value="Genomic_DNA"/>
</dbReference>
<keyword evidence="3" id="KW-1185">Reference proteome</keyword>
<feature type="transmembrane region" description="Helical" evidence="1">
    <location>
        <begin position="20"/>
        <end position="37"/>
    </location>
</feature>
<feature type="transmembrane region" description="Helical" evidence="1">
    <location>
        <begin position="83"/>
        <end position="105"/>
    </location>
</feature>
<keyword evidence="1" id="KW-1133">Transmembrane helix</keyword>
<keyword evidence="1" id="KW-0472">Membrane</keyword>
<evidence type="ECO:0000313" key="2">
    <source>
        <dbReference type="EMBL" id="GCC50100.1"/>
    </source>
</evidence>
<comment type="caution">
    <text evidence="2">The sequence shown here is derived from an EMBL/GenBank/DDBJ whole genome shotgun (WGS) entry which is preliminary data.</text>
</comment>
<evidence type="ECO:0000313" key="3">
    <source>
        <dbReference type="Proteomes" id="UP000288227"/>
    </source>
</evidence>
<name>A0A401U5I9_9BACT</name>
<dbReference type="Proteomes" id="UP000288227">
    <property type="component" value="Unassembled WGS sequence"/>
</dbReference>
<sequence length="110" mass="12040">MASIINSTIHIRMPLSKRMLIGAEIALVLITLFLLTVKEPEPAWGKYWMIRPLLAMTMAGAIGGFCNYVIINFRSQMGFTKSAAILLSVIVSILGLFVGFAFGLYGTVLN</sequence>
<keyword evidence="1" id="KW-0812">Transmembrane</keyword>
<protein>
    <submittedName>
        <fullName evidence="2">Potassium transporter KefB</fullName>
    </submittedName>
</protein>
<feature type="transmembrane region" description="Helical" evidence="1">
    <location>
        <begin position="49"/>
        <end position="71"/>
    </location>
</feature>
<gene>
    <name evidence="2" type="ORF">SanaruYs_03150</name>
</gene>